<evidence type="ECO:0008006" key="3">
    <source>
        <dbReference type="Google" id="ProtNLM"/>
    </source>
</evidence>
<dbReference type="EMBL" id="CP053586">
    <property type="protein sequence ID" value="WNZ24734.1"/>
    <property type="molecule type" value="Genomic_DNA"/>
</dbReference>
<name>A0AA97AHP1_9CYAN</name>
<dbReference type="RefSeq" id="WP_316430683.1">
    <property type="nucleotide sequence ID" value="NZ_CP053586.1"/>
</dbReference>
<keyword evidence="1" id="KW-0812">Transmembrane</keyword>
<protein>
    <recommendedName>
        <fullName evidence="3">DUF4278 domain-containing protein</fullName>
    </recommendedName>
</protein>
<reference evidence="2" key="1">
    <citation type="submission" date="2020-05" db="EMBL/GenBank/DDBJ databases">
        <authorList>
            <person name="Zhu T."/>
            <person name="Keshari N."/>
            <person name="Lu X."/>
        </authorList>
    </citation>
    <scope>NUCLEOTIDE SEQUENCE</scope>
    <source>
        <strain evidence="2">NK1-12</strain>
    </source>
</reference>
<organism evidence="2">
    <name type="scientific">Leptolyngbya sp. NK1-12</name>
    <dbReference type="NCBI Taxonomy" id="2547451"/>
    <lineage>
        <taxon>Bacteria</taxon>
        <taxon>Bacillati</taxon>
        <taxon>Cyanobacteriota</taxon>
        <taxon>Cyanophyceae</taxon>
        <taxon>Leptolyngbyales</taxon>
        <taxon>Leptolyngbyaceae</taxon>
        <taxon>Leptolyngbya group</taxon>
        <taxon>Leptolyngbya</taxon>
    </lineage>
</organism>
<feature type="transmembrane region" description="Helical" evidence="1">
    <location>
        <begin position="29"/>
        <end position="48"/>
    </location>
</feature>
<sequence length="125" mass="13667">MVDLVILLIISVAVMAAFGLVVAGFVWAPWLIGLVLVVLLVALMRIAGSSEQQLLAELDQTGEVVSPEVPTTSQEAQEEATEPVMYYRGVKYKRSEPQPTQQSAPSEQAIDVECKYRGHPWKPSA</sequence>
<proteinExistence type="predicted"/>
<dbReference type="AlphaFoldDB" id="A0AA97AHP1"/>
<gene>
    <name evidence="2" type="ORF">HJG54_19060</name>
</gene>
<accession>A0AA97AHP1</accession>
<keyword evidence="1" id="KW-0472">Membrane</keyword>
<evidence type="ECO:0000256" key="1">
    <source>
        <dbReference type="SAM" id="Phobius"/>
    </source>
</evidence>
<evidence type="ECO:0000313" key="2">
    <source>
        <dbReference type="EMBL" id="WNZ24734.1"/>
    </source>
</evidence>
<keyword evidence="1" id="KW-1133">Transmembrane helix</keyword>